<sequence>MQFGKTRGFKTGGLLAGTLVTLLTAALAACAQTQTAPTTASSSPTSPSPAPVANASANAAEAMPQPDESFEQWRSRFRTLALGRGVSAATFDQAFAGVEPDPAVIAADRSQPEFTKPVWEYLESAVSPLRVRNGKSLLIQQAGLLASLEARYGIEPARLVAFWGMESNYGNNMGNKGVIRSLATLAYEGRRPDFAQDQLIAALGILQHGDVTADRMIGSWAGAMGQTQFIPTTYDQYAVDFDGDGRRDIWGSTADALASTANYLKASGWQDGKPWGYEVRVPTNFDYSLADMGVRKTLAEWNALGVQGLGLPQPAALPSDSASLLLPAGHRGPAFLVFNNFRTILRYNNSSSYALGVALLSERYRDAGQIAGSWPTDDLPLSRSERVELQQRLAALGLDPGSADGIIGANTRKAIRAYQQSQGWPADGYPNHQLLEKLRG</sequence>
<dbReference type="AlphaFoldDB" id="A0A0U4NYD2"/>
<feature type="compositionally biased region" description="Low complexity" evidence="1">
    <location>
        <begin position="37"/>
        <end position="60"/>
    </location>
</feature>
<feature type="domain" description="Transglycosylase SLT" evidence="4">
    <location>
        <begin position="69"/>
        <end position="362"/>
    </location>
</feature>
<dbReference type="Gene3D" id="1.10.101.10">
    <property type="entry name" value="PGBD-like superfamily/PGBD"/>
    <property type="match status" value="1"/>
</dbReference>
<dbReference type="InterPro" id="IPR043426">
    <property type="entry name" value="MltB-like"/>
</dbReference>
<accession>A0A0U4NYD2</accession>
<feature type="chain" id="PRO_5006851723" evidence="2">
    <location>
        <begin position="32"/>
        <end position="440"/>
    </location>
</feature>
<dbReference type="EMBL" id="CP013987">
    <property type="protein sequence ID" value="ALZ83649.1"/>
    <property type="molecule type" value="Genomic_DNA"/>
</dbReference>
<evidence type="ECO:0000259" key="3">
    <source>
        <dbReference type="Pfam" id="PF01471"/>
    </source>
</evidence>
<dbReference type="Gene3D" id="1.10.530.10">
    <property type="match status" value="1"/>
</dbReference>
<feature type="region of interest" description="Disordered" evidence="1">
    <location>
        <begin position="37"/>
        <end position="68"/>
    </location>
</feature>
<dbReference type="GO" id="GO:0008933">
    <property type="term" value="F:peptidoglycan lytic transglycosylase activity"/>
    <property type="evidence" value="ECO:0007669"/>
    <property type="project" value="TreeGrafter"/>
</dbReference>
<name>A0A0U4NYD2_9PSED</name>
<dbReference type="RefSeq" id="WP_059313898.1">
    <property type="nucleotide sequence ID" value="NZ_CP013987.1"/>
</dbReference>
<evidence type="ECO:0000259" key="4">
    <source>
        <dbReference type="Pfam" id="PF13406"/>
    </source>
</evidence>
<reference evidence="5 6" key="1">
    <citation type="submission" date="2016-01" db="EMBL/GenBank/DDBJ databases">
        <title>Annotation of Pseudomonas oryzihabitans USDA-ARS-USMARC-56511.</title>
        <authorList>
            <person name="Harhay G.P."/>
            <person name="Harhay D.M."/>
            <person name="Smith T.P.L."/>
            <person name="Bono J.L."/>
            <person name="Heaton M.P."/>
            <person name="Clawson M.L."/>
            <person name="Chitko-Mckown C.G."/>
            <person name="Capik S.F."/>
            <person name="DeDonder K.D."/>
            <person name="Apley M.D."/>
            <person name="Lubbers B.V."/>
            <person name="White B.J."/>
            <person name="Larson R.L."/>
        </authorList>
    </citation>
    <scope>NUCLEOTIDE SEQUENCE [LARGE SCALE GENOMIC DNA]</scope>
    <source>
        <strain evidence="5 6">USDA-ARS-USMARC-56511</strain>
    </source>
</reference>
<dbReference type="InterPro" id="IPR036366">
    <property type="entry name" value="PGBDSf"/>
</dbReference>
<dbReference type="SUPFAM" id="SSF53955">
    <property type="entry name" value="Lysozyme-like"/>
    <property type="match status" value="1"/>
</dbReference>
<dbReference type="Gene3D" id="1.10.8.350">
    <property type="entry name" value="Bacterial muramidase"/>
    <property type="match status" value="1"/>
</dbReference>
<evidence type="ECO:0000256" key="1">
    <source>
        <dbReference type="SAM" id="MobiDB-lite"/>
    </source>
</evidence>
<dbReference type="FunFam" id="1.10.8.350:FF:000001">
    <property type="entry name" value="Lytic murein transglycosylase B"/>
    <property type="match status" value="1"/>
</dbReference>
<gene>
    <name evidence="5" type="ORF">APT59_05300</name>
</gene>
<dbReference type="GO" id="GO:0009253">
    <property type="term" value="P:peptidoglycan catabolic process"/>
    <property type="evidence" value="ECO:0007669"/>
    <property type="project" value="TreeGrafter"/>
</dbReference>
<dbReference type="CDD" id="cd13399">
    <property type="entry name" value="Slt35-like"/>
    <property type="match status" value="1"/>
</dbReference>
<protein>
    <submittedName>
        <fullName evidence="5">Murein transglycosylase</fullName>
    </submittedName>
</protein>
<dbReference type="InterPro" id="IPR036365">
    <property type="entry name" value="PGBD-like_sf"/>
</dbReference>
<dbReference type="SUPFAM" id="SSF47090">
    <property type="entry name" value="PGBD-like"/>
    <property type="match status" value="1"/>
</dbReference>
<evidence type="ECO:0000256" key="2">
    <source>
        <dbReference type="SAM" id="SignalP"/>
    </source>
</evidence>
<dbReference type="Pfam" id="PF13406">
    <property type="entry name" value="SLT_2"/>
    <property type="match status" value="1"/>
</dbReference>
<evidence type="ECO:0000313" key="5">
    <source>
        <dbReference type="EMBL" id="ALZ83649.1"/>
    </source>
</evidence>
<dbReference type="Proteomes" id="UP000064137">
    <property type="component" value="Chromosome"/>
</dbReference>
<dbReference type="InterPro" id="IPR011970">
    <property type="entry name" value="MltB_2"/>
</dbReference>
<dbReference type="KEGG" id="por:APT59_05300"/>
<proteinExistence type="predicted"/>
<dbReference type="PROSITE" id="PS51257">
    <property type="entry name" value="PROKAR_LIPOPROTEIN"/>
    <property type="match status" value="1"/>
</dbReference>
<dbReference type="PANTHER" id="PTHR30163">
    <property type="entry name" value="MEMBRANE-BOUND LYTIC MUREIN TRANSGLYCOSYLASE B"/>
    <property type="match status" value="1"/>
</dbReference>
<dbReference type="InterPro" id="IPR002477">
    <property type="entry name" value="Peptidoglycan-bd-like"/>
</dbReference>
<dbReference type="NCBIfam" id="TIGR02283">
    <property type="entry name" value="MltB_2"/>
    <property type="match status" value="1"/>
</dbReference>
<dbReference type="PANTHER" id="PTHR30163:SF8">
    <property type="entry name" value="LYTIC MUREIN TRANSGLYCOSYLASE"/>
    <property type="match status" value="1"/>
</dbReference>
<dbReference type="OrthoDB" id="9772911at2"/>
<dbReference type="InterPro" id="IPR023346">
    <property type="entry name" value="Lysozyme-like_dom_sf"/>
</dbReference>
<feature type="domain" description="Peptidoglycan binding-like" evidence="3">
    <location>
        <begin position="383"/>
        <end position="438"/>
    </location>
</feature>
<feature type="signal peptide" evidence="2">
    <location>
        <begin position="1"/>
        <end position="31"/>
    </location>
</feature>
<keyword evidence="2" id="KW-0732">Signal</keyword>
<dbReference type="InterPro" id="IPR031304">
    <property type="entry name" value="SLT_2"/>
</dbReference>
<evidence type="ECO:0000313" key="6">
    <source>
        <dbReference type="Proteomes" id="UP000064137"/>
    </source>
</evidence>
<organism evidence="5 6">
    <name type="scientific">Pseudomonas oryzihabitans</name>
    <dbReference type="NCBI Taxonomy" id="47885"/>
    <lineage>
        <taxon>Bacteria</taxon>
        <taxon>Pseudomonadati</taxon>
        <taxon>Pseudomonadota</taxon>
        <taxon>Gammaproteobacteria</taxon>
        <taxon>Pseudomonadales</taxon>
        <taxon>Pseudomonadaceae</taxon>
        <taxon>Pseudomonas</taxon>
    </lineage>
</organism>
<dbReference type="Pfam" id="PF01471">
    <property type="entry name" value="PG_binding_1"/>
    <property type="match status" value="1"/>
</dbReference>